<dbReference type="PROSITE" id="PS51194">
    <property type="entry name" value="HELICASE_CTER"/>
    <property type="match status" value="1"/>
</dbReference>
<dbReference type="Gene3D" id="3.40.50.10810">
    <property type="entry name" value="Tandem AAA-ATPase domain"/>
    <property type="match status" value="1"/>
</dbReference>
<dbReference type="InterPro" id="IPR014001">
    <property type="entry name" value="Helicase_ATP-bd"/>
</dbReference>
<dbReference type="InterPro" id="IPR049730">
    <property type="entry name" value="SNF2/RAD54-like_C"/>
</dbReference>
<evidence type="ECO:0000313" key="5">
    <source>
        <dbReference type="Proteomes" id="UP000460132"/>
    </source>
</evidence>
<dbReference type="SMART" id="SM00490">
    <property type="entry name" value="HELICc"/>
    <property type="match status" value="1"/>
</dbReference>
<dbReference type="AlphaFoldDB" id="A0A7X4HLA8"/>
<dbReference type="CDD" id="cd18793">
    <property type="entry name" value="SF2_C_SNF"/>
    <property type="match status" value="1"/>
</dbReference>
<keyword evidence="1" id="KW-0378">Hydrolase</keyword>
<evidence type="ECO:0000259" key="2">
    <source>
        <dbReference type="PROSITE" id="PS51192"/>
    </source>
</evidence>
<dbReference type="Pfam" id="PF00176">
    <property type="entry name" value="SNF2-rel_dom"/>
    <property type="match status" value="1"/>
</dbReference>
<dbReference type="InterPro" id="IPR038718">
    <property type="entry name" value="SNF2-like_sf"/>
</dbReference>
<organism evidence="4 5">
    <name type="scientific">Lactobacillus crispatus</name>
    <dbReference type="NCBI Taxonomy" id="47770"/>
    <lineage>
        <taxon>Bacteria</taxon>
        <taxon>Bacillati</taxon>
        <taxon>Bacillota</taxon>
        <taxon>Bacilli</taxon>
        <taxon>Lactobacillales</taxon>
        <taxon>Lactobacillaceae</taxon>
        <taxon>Lactobacillus</taxon>
    </lineage>
</organism>
<name>A0A7X4HLA8_9LACO</name>
<dbReference type="InterPro" id="IPR027417">
    <property type="entry name" value="P-loop_NTPase"/>
</dbReference>
<accession>A0A7X4HLA8</accession>
<dbReference type="CDD" id="cd17919">
    <property type="entry name" value="DEXHc_Snf"/>
    <property type="match status" value="1"/>
</dbReference>
<dbReference type="InterPro" id="IPR001650">
    <property type="entry name" value="Helicase_C-like"/>
</dbReference>
<dbReference type="InterPro" id="IPR050496">
    <property type="entry name" value="SNF2_RAD54_helicase_repair"/>
</dbReference>
<dbReference type="SMART" id="SM00487">
    <property type="entry name" value="DEXDc"/>
    <property type="match status" value="1"/>
</dbReference>
<comment type="caution">
    <text evidence="4">The sequence shown here is derived from an EMBL/GenBank/DDBJ whole genome shotgun (WGS) entry which is preliminary data.</text>
</comment>
<dbReference type="InterPro" id="IPR000330">
    <property type="entry name" value="SNF2_N"/>
</dbReference>
<reference evidence="4 5" key="1">
    <citation type="submission" date="2020-01" db="EMBL/GenBank/DDBJ databases">
        <title>Vaginal microbiome of pregnant Indian women: Insights into the genome of dominants Lactobacillus species.</title>
        <authorList>
            <person name="Das B."/>
            <person name="Mehta O."/>
            <person name="Ghosh T.S."/>
            <person name="Kothidar A."/>
            <person name="Gowtham M.R."/>
            <person name="Mitra R."/>
            <person name="Kshetrapal P."/>
            <person name="Wadhwa N."/>
            <person name="Thiruvengadam R."/>
            <person name="Nair G.B."/>
            <person name="Bhatnagar S."/>
            <person name="Pore S."/>
        </authorList>
    </citation>
    <scope>NUCLEOTIDE SEQUENCE [LARGE SCALE GENOMIC DNA]</scope>
    <source>
        <strain evidence="4 5">Indica2</strain>
    </source>
</reference>
<dbReference type="GO" id="GO:0005524">
    <property type="term" value="F:ATP binding"/>
    <property type="evidence" value="ECO:0007669"/>
    <property type="project" value="InterPro"/>
</dbReference>
<dbReference type="EMBL" id="WWFF01000001">
    <property type="protein sequence ID" value="MYN52877.1"/>
    <property type="molecule type" value="Genomic_DNA"/>
</dbReference>
<dbReference type="GO" id="GO:0016787">
    <property type="term" value="F:hydrolase activity"/>
    <property type="evidence" value="ECO:0007669"/>
    <property type="project" value="UniProtKB-KW"/>
</dbReference>
<keyword evidence="4" id="KW-0347">Helicase</keyword>
<evidence type="ECO:0000313" key="4">
    <source>
        <dbReference type="EMBL" id="MYN52877.1"/>
    </source>
</evidence>
<dbReference type="PROSITE" id="PS51192">
    <property type="entry name" value="HELICASE_ATP_BIND_1"/>
    <property type="match status" value="1"/>
</dbReference>
<dbReference type="PANTHER" id="PTHR45629:SF7">
    <property type="entry name" value="DNA EXCISION REPAIR PROTEIN ERCC-6-RELATED"/>
    <property type="match status" value="1"/>
</dbReference>
<evidence type="ECO:0000256" key="1">
    <source>
        <dbReference type="ARBA" id="ARBA00022801"/>
    </source>
</evidence>
<dbReference type="RefSeq" id="WP_160810909.1">
    <property type="nucleotide sequence ID" value="NZ_WWFF01000001.1"/>
</dbReference>
<dbReference type="Proteomes" id="UP000460132">
    <property type="component" value="Unassembled WGS sequence"/>
</dbReference>
<dbReference type="SUPFAM" id="SSF52540">
    <property type="entry name" value="P-loop containing nucleoside triphosphate hydrolases"/>
    <property type="match status" value="2"/>
</dbReference>
<feature type="domain" description="Helicase C-terminal" evidence="3">
    <location>
        <begin position="717"/>
        <end position="876"/>
    </location>
</feature>
<feature type="domain" description="Helicase ATP-binding" evidence="2">
    <location>
        <begin position="477"/>
        <end position="635"/>
    </location>
</feature>
<dbReference type="GO" id="GO:0004386">
    <property type="term" value="F:helicase activity"/>
    <property type="evidence" value="ECO:0007669"/>
    <property type="project" value="UniProtKB-KW"/>
</dbReference>
<gene>
    <name evidence="4" type="ORF">GTK63_00790</name>
</gene>
<proteinExistence type="predicted"/>
<keyword evidence="4" id="KW-0547">Nucleotide-binding</keyword>
<dbReference type="Gene3D" id="3.40.50.300">
    <property type="entry name" value="P-loop containing nucleotide triphosphate hydrolases"/>
    <property type="match status" value="1"/>
</dbReference>
<protein>
    <submittedName>
        <fullName evidence="4">DEAD/DEAH box helicase family protein</fullName>
    </submittedName>
</protein>
<dbReference type="Pfam" id="PF00271">
    <property type="entry name" value="Helicase_C"/>
    <property type="match status" value="1"/>
</dbReference>
<sequence>MMNFTQLNIIYKKLEIIIPRLNNMDLSQLDSIISERIQEISEESFDDWMNSVLSITTTHYKSDKSKELLLSYKSAYSIPFLHLKDNGWFSAIKSKEQARNKITAFLTENLDIINRLSESVVTALQYIDIDGDLTEDQQALFINAQNFVAKNYQVVDRAASLIEEVNVDRNNISIDLDEIRENIGKYSKYFYTTDATSPILDTIQEQSLEITRKLELVSIKKIREQIKETWLELKKETFRQEIKIKNNIKLLKLFEDLPLRIFRVFFQFNDLNDVINATDADIRRIDNLNDEEIIILKERADNVLNSIKERVYPKLNSEHLSESQIELLSLLKQYKEYPQNRDQNVARVLDGFNKLSNDVSAYLALAPNRKKANLLDDEKYQSWIQQEYSIYEEFNNLLNAYREITPPPKKTKNPDILKQDFNDNSADYYANAENITGEKQNASTNGLPSFVVNKVKETKLNTKDLKATLRPYQIFAAKYILTFKRVLLGDEMGLGKTLESLSVANHLYQSDHKHIIAISPYSVLANWEREIQNKTKLPVYIFHDSDRYSKLSNWEKYGGILLTNYEQCRLIETSLSKIDLTIVDEAHNIKNSKALRTKSVKQILAISDYKLLMTGTPLENRLDEMSALISMLNSSLGSQINANPYINKKDFKNEIASIYLRRKRNDVLKELPLINMVESWSDFNEDQLNYYRAAIAEGENGLLKMRRAAFIGSKSEKIDQIKHICEDARSNGDKVVIFSFFKNDVIYRLQNEIKYTAPEPITGDITSSKKRQDIIDEFANNSNESVLICQITAGGVGLNIQAANQVIICEPQWKPSIENQAIGRVYRMGQTKNVTVYHLLTKNSIDETMMNILQYKQNLFDKYADDSVAAKMIKISDIGDTVLPSSKIEQQVFSIEKGRLEKLKA</sequence>
<dbReference type="PANTHER" id="PTHR45629">
    <property type="entry name" value="SNF2/RAD54 FAMILY MEMBER"/>
    <property type="match status" value="1"/>
</dbReference>
<evidence type="ECO:0000259" key="3">
    <source>
        <dbReference type="PROSITE" id="PS51194"/>
    </source>
</evidence>
<keyword evidence="4" id="KW-0067">ATP-binding</keyword>